<keyword evidence="1" id="KW-0812">Transmembrane</keyword>
<gene>
    <name evidence="2" type="ORF">SA3R_19225</name>
</gene>
<evidence type="ECO:0000256" key="1">
    <source>
        <dbReference type="SAM" id="Phobius"/>
    </source>
</evidence>
<organism evidence="2 3">
    <name type="scientific">Pantoea dispersa</name>
    <dbReference type="NCBI Taxonomy" id="59814"/>
    <lineage>
        <taxon>Bacteria</taxon>
        <taxon>Pseudomonadati</taxon>
        <taxon>Pseudomonadota</taxon>
        <taxon>Gammaproteobacteria</taxon>
        <taxon>Enterobacterales</taxon>
        <taxon>Erwiniaceae</taxon>
        <taxon>Pantoea</taxon>
    </lineage>
</organism>
<keyword evidence="1" id="KW-1133">Transmembrane helix</keyword>
<evidence type="ECO:0000313" key="2">
    <source>
        <dbReference type="EMBL" id="KTS66112.1"/>
    </source>
</evidence>
<accession>A0A8E1RVU2</accession>
<dbReference type="Proteomes" id="UP000071979">
    <property type="component" value="Unassembled WGS sequence"/>
</dbReference>
<dbReference type="EMBL" id="LDSE01000033">
    <property type="protein sequence ID" value="KTS66112.1"/>
    <property type="molecule type" value="Genomic_DNA"/>
</dbReference>
<proteinExistence type="predicted"/>
<evidence type="ECO:0000313" key="3">
    <source>
        <dbReference type="Proteomes" id="UP000071979"/>
    </source>
</evidence>
<reference evidence="2 3" key="1">
    <citation type="journal article" date="2016" name="Front. Microbiol.">
        <title>Genomic Resource of Rice Seed Associated Bacteria.</title>
        <authorList>
            <person name="Midha S."/>
            <person name="Bansal K."/>
            <person name="Sharma S."/>
            <person name="Kumar N."/>
            <person name="Patil P.P."/>
            <person name="Chaudhry V."/>
            <person name="Patil P.B."/>
        </authorList>
    </citation>
    <scope>NUCLEOTIDE SEQUENCE [LARGE SCALE GENOMIC DNA]</scope>
    <source>
        <strain evidence="2 3">SA3</strain>
    </source>
</reference>
<comment type="caution">
    <text evidence="2">The sequence shown here is derived from an EMBL/GenBank/DDBJ whole genome shotgun (WGS) entry which is preliminary data.</text>
</comment>
<dbReference type="AlphaFoldDB" id="A0A8E1RVU2"/>
<sequence>MCYGRSGARAEYPAAAIRRGASGGTVQALIGSGLLVQALYLYKIMMSQMMLISLIVQLKISAD</sequence>
<protein>
    <submittedName>
        <fullName evidence="2">Uncharacterized protein</fullName>
    </submittedName>
</protein>
<name>A0A8E1RVU2_9GAMM</name>
<keyword evidence="1" id="KW-0472">Membrane</keyword>
<feature type="transmembrane region" description="Helical" evidence="1">
    <location>
        <begin position="20"/>
        <end position="42"/>
    </location>
</feature>